<proteinExistence type="predicted"/>
<dbReference type="Pfam" id="PF07729">
    <property type="entry name" value="FCD"/>
    <property type="match status" value="1"/>
</dbReference>
<comment type="caution">
    <text evidence="5">The sequence shown here is derived from an EMBL/GenBank/DDBJ whole genome shotgun (WGS) entry which is preliminary data.</text>
</comment>
<dbReference type="PANTHER" id="PTHR43537:SF5">
    <property type="entry name" value="UXU OPERON TRANSCRIPTIONAL REGULATOR"/>
    <property type="match status" value="1"/>
</dbReference>
<dbReference type="EMBL" id="VIFM01000034">
    <property type="protein sequence ID" value="TQF15858.1"/>
    <property type="molecule type" value="Genomic_DNA"/>
</dbReference>
<evidence type="ECO:0000256" key="1">
    <source>
        <dbReference type="ARBA" id="ARBA00023015"/>
    </source>
</evidence>
<dbReference type="PROSITE" id="PS50949">
    <property type="entry name" value="HTH_GNTR"/>
    <property type="match status" value="1"/>
</dbReference>
<dbReference type="Proteomes" id="UP000315369">
    <property type="component" value="Unassembled WGS sequence"/>
</dbReference>
<dbReference type="Pfam" id="PF00392">
    <property type="entry name" value="GntR"/>
    <property type="match status" value="1"/>
</dbReference>
<dbReference type="OrthoDB" id="5343675at2"/>
<keyword evidence="3" id="KW-0804">Transcription</keyword>
<dbReference type="AlphaFoldDB" id="A0A540X3M5"/>
<dbReference type="GO" id="GO:0003677">
    <property type="term" value="F:DNA binding"/>
    <property type="evidence" value="ECO:0007669"/>
    <property type="project" value="UniProtKB-KW"/>
</dbReference>
<dbReference type="SUPFAM" id="SSF48008">
    <property type="entry name" value="GntR ligand-binding domain-like"/>
    <property type="match status" value="1"/>
</dbReference>
<dbReference type="InterPro" id="IPR036390">
    <property type="entry name" value="WH_DNA-bd_sf"/>
</dbReference>
<evidence type="ECO:0000313" key="5">
    <source>
        <dbReference type="EMBL" id="TQF15858.1"/>
    </source>
</evidence>
<dbReference type="InterPro" id="IPR036388">
    <property type="entry name" value="WH-like_DNA-bd_sf"/>
</dbReference>
<gene>
    <name evidence="5" type="ORF">FJV41_11450</name>
</gene>
<dbReference type="Gene3D" id="1.20.120.530">
    <property type="entry name" value="GntR ligand-binding domain-like"/>
    <property type="match status" value="1"/>
</dbReference>
<dbReference type="CDD" id="cd07377">
    <property type="entry name" value="WHTH_GntR"/>
    <property type="match status" value="1"/>
</dbReference>
<dbReference type="InterPro" id="IPR011711">
    <property type="entry name" value="GntR_C"/>
</dbReference>
<dbReference type="InterPro" id="IPR008920">
    <property type="entry name" value="TF_FadR/GntR_C"/>
</dbReference>
<keyword evidence="2" id="KW-0238">DNA-binding</keyword>
<accession>A0A540X3M5</accession>
<dbReference type="SMART" id="SM00895">
    <property type="entry name" value="FCD"/>
    <property type="match status" value="1"/>
</dbReference>
<evidence type="ECO:0000256" key="3">
    <source>
        <dbReference type="ARBA" id="ARBA00023163"/>
    </source>
</evidence>
<dbReference type="GO" id="GO:0003700">
    <property type="term" value="F:DNA-binding transcription factor activity"/>
    <property type="evidence" value="ECO:0007669"/>
    <property type="project" value="InterPro"/>
</dbReference>
<reference evidence="5 6" key="1">
    <citation type="submission" date="2019-06" db="EMBL/GenBank/DDBJ databases">
        <authorList>
            <person name="Livingstone P."/>
            <person name="Whitworth D."/>
        </authorList>
    </citation>
    <scope>NUCLEOTIDE SEQUENCE [LARGE SCALE GENOMIC DNA]</scope>
    <source>
        <strain evidence="5 6">AM401</strain>
    </source>
</reference>
<dbReference type="SUPFAM" id="SSF46785">
    <property type="entry name" value="Winged helix' DNA-binding domain"/>
    <property type="match status" value="1"/>
</dbReference>
<protein>
    <submittedName>
        <fullName evidence="5">FadR family transcriptional regulator</fullName>
    </submittedName>
</protein>
<organism evidence="5 6">
    <name type="scientific">Myxococcus llanfairpwllgwyngyllgogerychwyrndrobwllllantysiliogogogochensis</name>
    <dbReference type="NCBI Taxonomy" id="2590453"/>
    <lineage>
        <taxon>Bacteria</taxon>
        <taxon>Pseudomonadati</taxon>
        <taxon>Myxococcota</taxon>
        <taxon>Myxococcia</taxon>
        <taxon>Myxococcales</taxon>
        <taxon>Cystobacterineae</taxon>
        <taxon>Myxococcaceae</taxon>
        <taxon>Myxococcus</taxon>
    </lineage>
</organism>
<evidence type="ECO:0000256" key="2">
    <source>
        <dbReference type="ARBA" id="ARBA00023125"/>
    </source>
</evidence>
<sequence length="269" mass="28557">MGVTSIGVSTNDRSIVSAGLTISQSGSLSVMVSGRTFQAVVRNPLYLQVAERIREAILSGGMPPGDALPPERELAEQFGVSRASVREALRALQAQGLVVGRGKALVARAASGLLSEALTHVVRLRLASLEDLVDLRCVLEAAALERAARRADRTHLEAARAALEEMRRPGVTAESFHEADVRFHVELVAASGNRAMHLVMLALRDAMARHLLDALGTEGPGVLQRLADEHATMLDAVERGDAAGAAALLREHIVGFYRASVSVPAEAAR</sequence>
<keyword evidence="6" id="KW-1185">Reference proteome</keyword>
<dbReference type="PRINTS" id="PR00035">
    <property type="entry name" value="HTHGNTR"/>
</dbReference>
<name>A0A540X3M5_9BACT</name>
<evidence type="ECO:0000313" key="6">
    <source>
        <dbReference type="Proteomes" id="UP000315369"/>
    </source>
</evidence>
<dbReference type="SMART" id="SM00345">
    <property type="entry name" value="HTH_GNTR"/>
    <property type="match status" value="1"/>
</dbReference>
<evidence type="ECO:0000259" key="4">
    <source>
        <dbReference type="PROSITE" id="PS50949"/>
    </source>
</evidence>
<dbReference type="PANTHER" id="PTHR43537">
    <property type="entry name" value="TRANSCRIPTIONAL REGULATOR, GNTR FAMILY"/>
    <property type="match status" value="1"/>
</dbReference>
<keyword evidence="1" id="KW-0805">Transcription regulation</keyword>
<dbReference type="InterPro" id="IPR000524">
    <property type="entry name" value="Tscrpt_reg_HTH_GntR"/>
</dbReference>
<feature type="domain" description="HTH gntR-type" evidence="4">
    <location>
        <begin position="43"/>
        <end position="110"/>
    </location>
</feature>
<dbReference type="Gene3D" id="1.10.10.10">
    <property type="entry name" value="Winged helix-like DNA-binding domain superfamily/Winged helix DNA-binding domain"/>
    <property type="match status" value="1"/>
</dbReference>